<dbReference type="Proteomes" id="UP000460435">
    <property type="component" value="Unassembled WGS sequence"/>
</dbReference>
<comment type="caution">
    <text evidence="3">The sequence shown here is derived from an EMBL/GenBank/DDBJ whole genome shotgun (WGS) entry which is preliminary data.</text>
</comment>
<dbReference type="GO" id="GO:0019380">
    <property type="term" value="P:3-phenylpropionate catabolic process"/>
    <property type="evidence" value="ECO:0007669"/>
    <property type="project" value="TreeGrafter"/>
</dbReference>
<dbReference type="EC" id="1.14.12.19" evidence="3"/>
<dbReference type="InterPro" id="IPR000391">
    <property type="entry name" value="Rng_hydr_dOase-bsu"/>
</dbReference>
<dbReference type="CDD" id="cd00667">
    <property type="entry name" value="ring_hydroxylating_dioxygenases_beta"/>
    <property type="match status" value="1"/>
</dbReference>
<comment type="similarity">
    <text evidence="1">Belongs to the bacterial ring-hydroxylating dioxygenase beta subunit family.</text>
</comment>
<dbReference type="AlphaFoldDB" id="A0A7K3MAK6"/>
<dbReference type="Gene3D" id="3.10.450.50">
    <property type="match status" value="1"/>
</dbReference>
<accession>A0A7K3MAK6</accession>
<protein>
    <submittedName>
        <fullName evidence="3">3-phenylpropionate/cinnamic acid dioxygenase subunit beta</fullName>
        <ecNumber evidence="3">1.14.12.19</ecNumber>
    </submittedName>
</protein>
<evidence type="ECO:0000256" key="2">
    <source>
        <dbReference type="ARBA" id="ARBA00023002"/>
    </source>
</evidence>
<dbReference type="InterPro" id="IPR032710">
    <property type="entry name" value="NTF2-like_dom_sf"/>
</dbReference>
<dbReference type="PANTHER" id="PTHR41534:SF2">
    <property type="entry name" value="3-PHENYLPROPIONATE_CINNAMIC ACID DIOXYGENASE SUBUNIT BETA"/>
    <property type="match status" value="1"/>
</dbReference>
<keyword evidence="4" id="KW-1185">Reference proteome</keyword>
<name>A0A7K3MAK6_9ACTN</name>
<keyword evidence="2 3" id="KW-0560">Oxidoreductase</keyword>
<dbReference type="NCBIfam" id="NF007479">
    <property type="entry name" value="PRK10069.1"/>
    <property type="match status" value="1"/>
</dbReference>
<dbReference type="SUPFAM" id="SSF54427">
    <property type="entry name" value="NTF2-like"/>
    <property type="match status" value="1"/>
</dbReference>
<evidence type="ECO:0000313" key="3">
    <source>
        <dbReference type="EMBL" id="NDL60351.1"/>
    </source>
</evidence>
<evidence type="ECO:0000313" key="4">
    <source>
        <dbReference type="Proteomes" id="UP000460435"/>
    </source>
</evidence>
<organism evidence="3 4">
    <name type="scientific">Phytoactinopolyspora mesophila</name>
    <dbReference type="NCBI Taxonomy" id="2650750"/>
    <lineage>
        <taxon>Bacteria</taxon>
        <taxon>Bacillati</taxon>
        <taxon>Actinomycetota</taxon>
        <taxon>Actinomycetes</taxon>
        <taxon>Jiangellales</taxon>
        <taxon>Jiangellaceae</taxon>
        <taxon>Phytoactinopolyspora</taxon>
    </lineage>
</organism>
<keyword evidence="3" id="KW-0223">Dioxygenase</keyword>
<gene>
    <name evidence="3" type="ORF">F7O44_25065</name>
</gene>
<sequence length="173" mass="20373">MALNVTGVDRETRESIREFLYLESLALDERRFRDWLEAFADDAHYEIPVRVTREKLSEWELSPTSRIFDDTKETLDVRVKRLETDFAWSEQPPSRTRHFITNIIVQPTEKADEYLALSSCLVYRSRGEEITPSLFSAQRRDLLRRDGDSWLIVHRWAALDQAVVNAHNMSIFI</sequence>
<proteinExistence type="inferred from homology"/>
<dbReference type="PANTHER" id="PTHR41534">
    <property type="entry name" value="BLR3401 PROTEIN"/>
    <property type="match status" value="1"/>
</dbReference>
<dbReference type="RefSeq" id="WP_162453059.1">
    <property type="nucleotide sequence ID" value="NZ_WLZY01000011.1"/>
</dbReference>
<dbReference type="EMBL" id="WLZY01000011">
    <property type="protein sequence ID" value="NDL60351.1"/>
    <property type="molecule type" value="Genomic_DNA"/>
</dbReference>
<evidence type="ECO:0000256" key="1">
    <source>
        <dbReference type="ARBA" id="ARBA00009570"/>
    </source>
</evidence>
<reference evidence="3 4" key="1">
    <citation type="submission" date="2019-11" db="EMBL/GenBank/DDBJ databases">
        <authorList>
            <person name="Li X.-J."/>
            <person name="Feng X.-M."/>
        </authorList>
    </citation>
    <scope>NUCLEOTIDE SEQUENCE [LARGE SCALE GENOMIC DNA]</scope>
    <source>
        <strain evidence="3 4">XMNu-373</strain>
    </source>
</reference>
<dbReference type="GO" id="GO:0008695">
    <property type="term" value="F:3-phenylpropionate dioxygenase activity"/>
    <property type="evidence" value="ECO:0007669"/>
    <property type="project" value="UniProtKB-EC"/>
</dbReference>
<dbReference type="Pfam" id="PF00866">
    <property type="entry name" value="Ring_hydroxyl_B"/>
    <property type="match status" value="1"/>
</dbReference>